<sequence length="564" mass="63545">MQILALVLCALAVSTSASKIAIFTPQHSSSQVIYNKRVAEELAKAGHDVTLILLKNVMATHSPVHVHPNVTVWNIDAAAQSTRNMNTKLRDRTFTDIPIWDLRTLTSYRRFSDVFVSSCEKIVQNNEFLKRLTDARFDVAFAHMYDFCPIGLIHYAKIPTWIWLNSGVLNDLVAHDVGVHSPSSYVPAMMVDASDAMSFGERLKSQVARFLFTQLYPWSVADPETELFRKHIDPQFPDLRELGKQCPLVMVNSNELYDLPRPILHKVVYIGGIGMKKVDAKPLEAEFKELVETAEKVVLMSFGSVAHAPDMPNSWKKAFMGAFAKFPDVKFIVRYAADDLKDVASKNVHFSEWIPQSDLLQHPKTAAFITHGGYNSLQEAIIAGKPLITIPLFGDQPRNARIAQKHGIGYLITKAEVTEENLVKALKAVLTEEKYSVAAKHGIGYLITKAEVTEENLVKALKAVLTEEKYSMAAVRLRYMLEKKPIAPETLLTRWTEFLVEFKTLDNLVPHGTKLGFVQYHNIDVMIAIVSVLGALLFILFKFLQMSYRCVLFVVRNGRKLKEN</sequence>
<keyword evidence="7" id="KW-0472">Membrane</keyword>
<reference evidence="10" key="1">
    <citation type="submission" date="2016-11" db="UniProtKB">
        <authorList>
            <consortium name="WormBaseParasite"/>
        </authorList>
    </citation>
    <scope>IDENTIFICATION</scope>
</reference>
<keyword evidence="3 6" id="KW-0328">Glycosyltransferase</keyword>
<evidence type="ECO:0000256" key="7">
    <source>
        <dbReference type="SAM" id="Phobius"/>
    </source>
</evidence>
<dbReference type="GO" id="GO:0015020">
    <property type="term" value="F:glucuronosyltransferase activity"/>
    <property type="evidence" value="ECO:0007669"/>
    <property type="project" value="UniProtKB-EC"/>
</dbReference>
<feature type="chain" id="PRO_5009312483" description="glucuronosyltransferase" evidence="8">
    <location>
        <begin position="18"/>
        <end position="564"/>
    </location>
</feature>
<organism evidence="9 10">
    <name type="scientific">Steinernema glaseri</name>
    <dbReference type="NCBI Taxonomy" id="37863"/>
    <lineage>
        <taxon>Eukaryota</taxon>
        <taxon>Metazoa</taxon>
        <taxon>Ecdysozoa</taxon>
        <taxon>Nematoda</taxon>
        <taxon>Chromadorea</taxon>
        <taxon>Rhabditida</taxon>
        <taxon>Tylenchina</taxon>
        <taxon>Panagrolaimomorpha</taxon>
        <taxon>Strongyloidoidea</taxon>
        <taxon>Steinernematidae</taxon>
        <taxon>Steinernema</taxon>
    </lineage>
</organism>
<protein>
    <recommendedName>
        <fullName evidence="2">glucuronosyltransferase</fullName>
        <ecNumber evidence="2">2.4.1.17</ecNumber>
    </recommendedName>
</protein>
<accession>A0A1I7YQ59</accession>
<feature type="signal peptide" evidence="8">
    <location>
        <begin position="1"/>
        <end position="17"/>
    </location>
</feature>
<dbReference type="FunFam" id="3.40.50.2000:FF:000021">
    <property type="entry name" value="UDP-glucuronosyltransferase"/>
    <property type="match status" value="1"/>
</dbReference>
<dbReference type="Gene3D" id="3.40.50.2000">
    <property type="entry name" value="Glycogen Phosphorylase B"/>
    <property type="match status" value="1"/>
</dbReference>
<comment type="similarity">
    <text evidence="1 6">Belongs to the UDP-glycosyltransferase family.</text>
</comment>
<name>A0A1I7YQ59_9BILA</name>
<evidence type="ECO:0000313" key="10">
    <source>
        <dbReference type="WBParaSite" id="L893_g18605.t1"/>
    </source>
</evidence>
<dbReference type="Pfam" id="PF00201">
    <property type="entry name" value="UDPGT"/>
    <property type="match status" value="2"/>
</dbReference>
<dbReference type="InterPro" id="IPR002213">
    <property type="entry name" value="UDP_glucos_trans"/>
</dbReference>
<dbReference type="CDD" id="cd03784">
    <property type="entry name" value="GT1_Gtf-like"/>
    <property type="match status" value="1"/>
</dbReference>
<dbReference type="InterPro" id="IPR035595">
    <property type="entry name" value="UDP_glycos_trans_CS"/>
</dbReference>
<dbReference type="Proteomes" id="UP000095287">
    <property type="component" value="Unplaced"/>
</dbReference>
<dbReference type="PROSITE" id="PS00375">
    <property type="entry name" value="UDPGT"/>
    <property type="match status" value="1"/>
</dbReference>
<comment type="catalytic activity">
    <reaction evidence="5">
        <text>glucuronate acceptor + UDP-alpha-D-glucuronate = acceptor beta-D-glucuronoside + UDP + H(+)</text>
        <dbReference type="Rhea" id="RHEA:21032"/>
        <dbReference type="ChEBI" id="CHEBI:15378"/>
        <dbReference type="ChEBI" id="CHEBI:58052"/>
        <dbReference type="ChEBI" id="CHEBI:58223"/>
        <dbReference type="ChEBI" id="CHEBI:132367"/>
        <dbReference type="ChEBI" id="CHEBI:132368"/>
        <dbReference type="EC" id="2.4.1.17"/>
    </reaction>
</comment>
<evidence type="ECO:0000256" key="4">
    <source>
        <dbReference type="ARBA" id="ARBA00022679"/>
    </source>
</evidence>
<evidence type="ECO:0000256" key="2">
    <source>
        <dbReference type="ARBA" id="ARBA00012544"/>
    </source>
</evidence>
<keyword evidence="8" id="KW-0732">Signal</keyword>
<feature type="transmembrane region" description="Helical" evidence="7">
    <location>
        <begin position="525"/>
        <end position="544"/>
    </location>
</feature>
<proteinExistence type="inferred from homology"/>
<dbReference type="AlphaFoldDB" id="A0A1I7YQ59"/>
<keyword evidence="4 6" id="KW-0808">Transferase</keyword>
<evidence type="ECO:0000256" key="5">
    <source>
        <dbReference type="ARBA" id="ARBA00047475"/>
    </source>
</evidence>
<dbReference type="InterPro" id="IPR050271">
    <property type="entry name" value="UDP-glycosyltransferase"/>
</dbReference>
<keyword evidence="7" id="KW-1133">Transmembrane helix</keyword>
<keyword evidence="7" id="KW-0812">Transmembrane</keyword>
<dbReference type="PANTHER" id="PTHR48043:SF145">
    <property type="entry name" value="FI06409P-RELATED"/>
    <property type="match status" value="1"/>
</dbReference>
<evidence type="ECO:0000256" key="3">
    <source>
        <dbReference type="ARBA" id="ARBA00022676"/>
    </source>
</evidence>
<dbReference type="WBParaSite" id="L893_g18605.t1">
    <property type="protein sequence ID" value="L893_g18605.t1"/>
    <property type="gene ID" value="L893_g18605"/>
</dbReference>
<dbReference type="EC" id="2.4.1.17" evidence="2"/>
<evidence type="ECO:0000256" key="8">
    <source>
        <dbReference type="SAM" id="SignalP"/>
    </source>
</evidence>
<evidence type="ECO:0000313" key="9">
    <source>
        <dbReference type="Proteomes" id="UP000095287"/>
    </source>
</evidence>
<dbReference type="PANTHER" id="PTHR48043">
    <property type="entry name" value="EG:EG0003.4 PROTEIN-RELATED"/>
    <property type="match status" value="1"/>
</dbReference>
<evidence type="ECO:0000256" key="1">
    <source>
        <dbReference type="ARBA" id="ARBA00009995"/>
    </source>
</evidence>
<evidence type="ECO:0000256" key="6">
    <source>
        <dbReference type="RuleBase" id="RU003718"/>
    </source>
</evidence>
<dbReference type="SUPFAM" id="SSF53756">
    <property type="entry name" value="UDP-Glycosyltransferase/glycogen phosphorylase"/>
    <property type="match status" value="2"/>
</dbReference>
<keyword evidence="9" id="KW-1185">Reference proteome</keyword>